<keyword evidence="4" id="KW-1185">Reference proteome</keyword>
<feature type="transmembrane region" description="Helical" evidence="2">
    <location>
        <begin position="458"/>
        <end position="479"/>
    </location>
</feature>
<gene>
    <name evidence="3" type="primary">ATG26</name>
    <name evidence="3" type="ORF">SNEC2469_LOCUS21151</name>
</gene>
<dbReference type="EMBL" id="CAJNJA010037341">
    <property type="protein sequence ID" value="CAE7731978.1"/>
    <property type="molecule type" value="Genomic_DNA"/>
</dbReference>
<accession>A0A812XMZ9</accession>
<organism evidence="3 4">
    <name type="scientific">Symbiodinium necroappetens</name>
    <dbReference type="NCBI Taxonomy" id="1628268"/>
    <lineage>
        <taxon>Eukaryota</taxon>
        <taxon>Sar</taxon>
        <taxon>Alveolata</taxon>
        <taxon>Dinophyceae</taxon>
        <taxon>Suessiales</taxon>
        <taxon>Symbiodiniaceae</taxon>
        <taxon>Symbiodinium</taxon>
    </lineage>
</organism>
<dbReference type="PANTHER" id="PTHR48050:SF13">
    <property type="entry name" value="STEROL 3-BETA-GLUCOSYLTRANSFERASE UGT80A2"/>
    <property type="match status" value="1"/>
</dbReference>
<comment type="caution">
    <text evidence="3">The sequence shown here is derived from an EMBL/GenBank/DDBJ whole genome shotgun (WGS) entry which is preliminary data.</text>
</comment>
<protein>
    <submittedName>
        <fullName evidence="3">ATG26 protein</fullName>
    </submittedName>
</protein>
<evidence type="ECO:0000256" key="2">
    <source>
        <dbReference type="SAM" id="Phobius"/>
    </source>
</evidence>
<feature type="compositionally biased region" description="Basic and acidic residues" evidence="1">
    <location>
        <begin position="559"/>
        <end position="571"/>
    </location>
</feature>
<reference evidence="3" key="1">
    <citation type="submission" date="2021-02" db="EMBL/GenBank/DDBJ databases">
        <authorList>
            <person name="Dougan E. K."/>
            <person name="Rhodes N."/>
            <person name="Thang M."/>
            <person name="Chan C."/>
        </authorList>
    </citation>
    <scope>NUCLEOTIDE SEQUENCE</scope>
</reference>
<keyword evidence="2" id="KW-0472">Membrane</keyword>
<dbReference type="InterPro" id="IPR050426">
    <property type="entry name" value="Glycosyltransferase_28"/>
</dbReference>
<dbReference type="Proteomes" id="UP000601435">
    <property type="component" value="Unassembled WGS sequence"/>
</dbReference>
<keyword evidence="2" id="KW-0812">Transmembrane</keyword>
<dbReference type="AlphaFoldDB" id="A0A812XMZ9"/>
<dbReference type="PANTHER" id="PTHR48050">
    <property type="entry name" value="STEROL 3-BETA-GLUCOSYLTRANSFERASE"/>
    <property type="match status" value="1"/>
</dbReference>
<evidence type="ECO:0000313" key="4">
    <source>
        <dbReference type="Proteomes" id="UP000601435"/>
    </source>
</evidence>
<name>A0A812XMZ9_9DINO</name>
<dbReference type="SUPFAM" id="SSF53756">
    <property type="entry name" value="UDP-Glycosyltransferase/glycogen phosphorylase"/>
    <property type="match status" value="1"/>
</dbReference>
<evidence type="ECO:0000256" key="1">
    <source>
        <dbReference type="SAM" id="MobiDB-lite"/>
    </source>
</evidence>
<dbReference type="Gene3D" id="3.40.50.2000">
    <property type="entry name" value="Glycogen Phosphorylase B"/>
    <property type="match status" value="2"/>
</dbReference>
<evidence type="ECO:0000313" key="3">
    <source>
        <dbReference type="EMBL" id="CAE7731978.1"/>
    </source>
</evidence>
<dbReference type="OrthoDB" id="443615at2759"/>
<feature type="region of interest" description="Disordered" evidence="1">
    <location>
        <begin position="534"/>
        <end position="571"/>
    </location>
</feature>
<sequence length="571" mass="63263">MAQTRTAVSKLITWEGQHYDFLQSLIFSAQERNFFPSEGCFYHWAAEERPDFIVFGFTVCHLAMIIGEALGIPLVGFICQPDHKIEERRDTSTAVDQLLEPTRKAMNSEGFNAALMSVMQQMSVRGQSLNCLRRTRGLITIPAGLTDSMVHFDELHEQGVPMVVPISPVAVGNYLQQLQQYILTDFVFLRTKGDVLDDELSSFVKQAKDAGRRILLITFSSMPVGEKTILDLALQACDSELLLFPPKPPAPNGPKLPIAVIAMTGGQEHDRASGESLERVQQLRKDGRLLVRSKGASFAALFPLLDALIGQGGLGVTSEALRAGVPVITSGILLLDQRWWAARVKDLGCGSKPVKVDRLLKWDYSFDAPRVVGMLHKALRDASDDGEQTWTQRSKQVSSMLQRAAGDDPDGVIRNAKVVFKAGTEDAVILEDCYAEGRDCCSCISRQARCCCRCIEHFLRCIFFLNLPTMLYVCVLFVAQCFCCLPCRHLCCNRRRAKSPATKDEEEEDSSVSDSGLESESEAWFLDLNMPGAARQQKAHTPKAGVVLKASWPSGRRSGTREKRPKASERA</sequence>
<proteinExistence type="predicted"/>
<feature type="transmembrane region" description="Helical" evidence="2">
    <location>
        <begin position="52"/>
        <end position="79"/>
    </location>
</feature>
<feature type="non-terminal residue" evidence="3">
    <location>
        <position position="1"/>
    </location>
</feature>
<keyword evidence="2" id="KW-1133">Transmembrane helix</keyword>